<feature type="compositionally biased region" description="Basic and acidic residues" evidence="1">
    <location>
        <begin position="8"/>
        <end position="23"/>
    </location>
</feature>
<comment type="caution">
    <text evidence="2">The sequence shown here is derived from an EMBL/GenBank/DDBJ whole genome shotgun (WGS) entry which is preliminary data.</text>
</comment>
<evidence type="ECO:0000256" key="1">
    <source>
        <dbReference type="SAM" id="MobiDB-lite"/>
    </source>
</evidence>
<reference evidence="3" key="1">
    <citation type="journal article" date="2016" name="Genome Announc.">
        <title>Genome sequence of Ustilaginoidea virens IPU010, a rice pathogenic fungus causing false smut.</title>
        <authorList>
            <person name="Kumagai T."/>
            <person name="Ishii T."/>
            <person name="Terai G."/>
            <person name="Umemura M."/>
            <person name="Machida M."/>
            <person name="Asai K."/>
        </authorList>
    </citation>
    <scope>NUCLEOTIDE SEQUENCE [LARGE SCALE GENOMIC DNA]</scope>
    <source>
        <strain evidence="3">IPU010</strain>
    </source>
</reference>
<sequence>MGGVESFPRQDEQEPRGPAKWKGDMSWTGLGFYGIDEGGREERRESGGAETDE</sequence>
<dbReference type="EMBL" id="BBTG02000027">
    <property type="protein sequence ID" value="GAO18367.1"/>
    <property type="molecule type" value="Genomic_DNA"/>
</dbReference>
<gene>
    <name evidence="2" type="ORF">UVI_02044110</name>
</gene>
<evidence type="ECO:0000313" key="3">
    <source>
        <dbReference type="Proteomes" id="UP000054053"/>
    </source>
</evidence>
<dbReference type="AlphaFoldDB" id="A0A1B5L5D9"/>
<dbReference type="Proteomes" id="UP000054053">
    <property type="component" value="Unassembled WGS sequence"/>
</dbReference>
<feature type="region of interest" description="Disordered" evidence="1">
    <location>
        <begin position="1"/>
        <end position="53"/>
    </location>
</feature>
<accession>A0A1B5L5D9</accession>
<name>A0A1B5L5D9_USTVR</name>
<feature type="compositionally biased region" description="Basic and acidic residues" evidence="1">
    <location>
        <begin position="37"/>
        <end position="47"/>
    </location>
</feature>
<protein>
    <submittedName>
        <fullName evidence="2">Uncharacterized protein</fullName>
    </submittedName>
</protein>
<organism evidence="2 3">
    <name type="scientific">Ustilaginoidea virens</name>
    <name type="common">Rice false smut fungus</name>
    <name type="synonym">Villosiclava virens</name>
    <dbReference type="NCBI Taxonomy" id="1159556"/>
    <lineage>
        <taxon>Eukaryota</taxon>
        <taxon>Fungi</taxon>
        <taxon>Dikarya</taxon>
        <taxon>Ascomycota</taxon>
        <taxon>Pezizomycotina</taxon>
        <taxon>Sordariomycetes</taxon>
        <taxon>Hypocreomycetidae</taxon>
        <taxon>Hypocreales</taxon>
        <taxon>Clavicipitaceae</taxon>
        <taxon>Ustilaginoidea</taxon>
    </lineage>
</organism>
<evidence type="ECO:0000313" key="2">
    <source>
        <dbReference type="EMBL" id="GAO18367.1"/>
    </source>
</evidence>
<proteinExistence type="predicted"/>